<accession>A0ABR3S888</accession>
<feature type="compositionally biased region" description="Basic and acidic residues" evidence="1">
    <location>
        <begin position="454"/>
        <end position="470"/>
    </location>
</feature>
<feature type="compositionally biased region" description="Acidic residues" evidence="1">
    <location>
        <begin position="123"/>
        <end position="132"/>
    </location>
</feature>
<sequence length="498" mass="54992">MNAEGLLRKQGWRGAGFSLDTSDRGISKPLLISHKQDQLGLGKKKASHTTDDQWWMRAFDESLQNLGTGQTSTLSQIQEKGINRGGLYGFFVKGEGLIGTIGDESSTSTSGTSTTPKTAKDDESTDESDSESESTSSNDAAFNSSKMMRMKKVQNKRKRKVEDDVPVTKKIKQGSGVGTVSACAVAHAESEAQPALGSISTDDWPKLCALKSRIGKQVKARIKKNEKAGAYGDATSVEDPKNPGKKLRGKAAKVQRQEVIRAAKKHMAKVLVVEAIVKGELPMLNPEKMSREEIFENYGEIDKIIKAVAKANKRSNKTDRQTNRGQRREAKVERARGKVRAENDALRQSNVERHLAHLSPKKQVDYAARAAEKGQTLKEYTLRRMDKKELRRLEKETDTQDEKISLVESDGEPHNPAPRRTQKKAQRKAGKEQKDKSTKSASEPRTKCKVSQKPKMEKNKEKTEGADKGGVRNTGEEQMFMEEAAKFEAAVIPIAASA</sequence>
<evidence type="ECO:0000313" key="3">
    <source>
        <dbReference type="EMBL" id="KAL1612643.1"/>
    </source>
</evidence>
<feature type="compositionally biased region" description="Low complexity" evidence="1">
    <location>
        <begin position="105"/>
        <end position="115"/>
    </location>
</feature>
<reference evidence="3 4" key="1">
    <citation type="submission" date="2024-02" db="EMBL/GenBank/DDBJ databases">
        <title>De novo assembly and annotation of 12 fungi associated with fruit tree decline syndrome in Ontario, Canada.</title>
        <authorList>
            <person name="Sulman M."/>
            <person name="Ellouze W."/>
            <person name="Ilyukhin E."/>
        </authorList>
    </citation>
    <scope>NUCLEOTIDE SEQUENCE [LARGE SCALE GENOMIC DNA]</scope>
    <source>
        <strain evidence="3 4">M42-189</strain>
    </source>
</reference>
<dbReference type="PROSITE" id="PS50174">
    <property type="entry name" value="G_PATCH"/>
    <property type="match status" value="1"/>
</dbReference>
<evidence type="ECO:0000313" key="4">
    <source>
        <dbReference type="Proteomes" id="UP001521785"/>
    </source>
</evidence>
<feature type="region of interest" description="Disordered" evidence="1">
    <location>
        <begin position="223"/>
        <end position="252"/>
    </location>
</feature>
<feature type="compositionally biased region" description="Basic and acidic residues" evidence="1">
    <location>
        <begin position="429"/>
        <end position="446"/>
    </location>
</feature>
<feature type="compositionally biased region" description="Basic residues" evidence="1">
    <location>
        <begin position="243"/>
        <end position="252"/>
    </location>
</feature>
<feature type="compositionally biased region" description="Basic residues" evidence="1">
    <location>
        <begin position="148"/>
        <end position="159"/>
    </location>
</feature>
<gene>
    <name evidence="3" type="ORF">SLS60_000872</name>
</gene>
<protein>
    <recommendedName>
        <fullName evidence="2">G-patch domain-containing protein</fullName>
    </recommendedName>
</protein>
<feature type="compositionally biased region" description="Basic and acidic residues" evidence="1">
    <location>
        <begin position="391"/>
        <end position="405"/>
    </location>
</feature>
<dbReference type="InterPro" id="IPR000467">
    <property type="entry name" value="G_patch_dom"/>
</dbReference>
<feature type="region of interest" description="Disordered" evidence="1">
    <location>
        <begin position="391"/>
        <end position="479"/>
    </location>
</feature>
<evidence type="ECO:0000259" key="2">
    <source>
        <dbReference type="PROSITE" id="PS50174"/>
    </source>
</evidence>
<name>A0ABR3S888_9PLEO</name>
<feature type="compositionally biased region" description="Basic and acidic residues" evidence="1">
    <location>
        <begin position="316"/>
        <end position="355"/>
    </location>
</feature>
<proteinExistence type="predicted"/>
<organism evidence="3 4">
    <name type="scientific">Paraconiothyrium brasiliense</name>
    <dbReference type="NCBI Taxonomy" id="300254"/>
    <lineage>
        <taxon>Eukaryota</taxon>
        <taxon>Fungi</taxon>
        <taxon>Dikarya</taxon>
        <taxon>Ascomycota</taxon>
        <taxon>Pezizomycotina</taxon>
        <taxon>Dothideomycetes</taxon>
        <taxon>Pleosporomycetidae</taxon>
        <taxon>Pleosporales</taxon>
        <taxon>Massarineae</taxon>
        <taxon>Didymosphaeriaceae</taxon>
        <taxon>Paraconiothyrium</taxon>
    </lineage>
</organism>
<feature type="region of interest" description="Disordered" evidence="1">
    <location>
        <begin position="310"/>
        <end position="364"/>
    </location>
</feature>
<keyword evidence="4" id="KW-1185">Reference proteome</keyword>
<feature type="domain" description="G-patch" evidence="2">
    <location>
        <begin position="1"/>
        <end position="46"/>
    </location>
</feature>
<comment type="caution">
    <text evidence="3">The sequence shown here is derived from an EMBL/GenBank/DDBJ whole genome shotgun (WGS) entry which is preliminary data.</text>
</comment>
<evidence type="ECO:0000256" key="1">
    <source>
        <dbReference type="SAM" id="MobiDB-lite"/>
    </source>
</evidence>
<dbReference type="EMBL" id="JAKJXO020000001">
    <property type="protein sequence ID" value="KAL1612643.1"/>
    <property type="molecule type" value="Genomic_DNA"/>
</dbReference>
<feature type="region of interest" description="Disordered" evidence="1">
    <location>
        <begin position="101"/>
        <end position="164"/>
    </location>
</feature>
<dbReference type="Proteomes" id="UP001521785">
    <property type="component" value="Unassembled WGS sequence"/>
</dbReference>